<dbReference type="PROSITE" id="PS00061">
    <property type="entry name" value="ADH_SHORT"/>
    <property type="match status" value="1"/>
</dbReference>
<proteinExistence type="inferred from homology"/>
<sequence length="339" mass="36891">MVLNQNIHKMKSEDQLHSLKGKTVVITGGSSGVGRAVAEAFALEGCNIVVAARGKEGLDETVALCRDLEVSALAVPTDVSIASDVQNLANKALQFNGRIDIWVNNAGVMASGKFEEIPMDLNEQVIKTNLFGYMHGAYSVLPIFKKQNEGILINNVSIGGFMPAPYSAVYSATKFGIRGMMECLHGEISDFPNVHICNLYPQIQRSTGNMHSAKYSGLDFKIPPFAADPRDTAAKMVELAKNPRKDLFPDFTSMMMKNMYGLFPKPIINTASAAMRLLMKVKNAPSDSGNVLEPSSEPHRIYGETILPVPSRKTKIALLTGLGLGLTYMFLKTRSSNSK</sequence>
<evidence type="ECO:0000313" key="5">
    <source>
        <dbReference type="Proteomes" id="UP000184518"/>
    </source>
</evidence>
<dbReference type="PANTHER" id="PTHR44196:SF1">
    <property type="entry name" value="DEHYDROGENASE_REDUCTASE SDR FAMILY MEMBER 7B"/>
    <property type="match status" value="1"/>
</dbReference>
<dbReference type="GO" id="GO:0016020">
    <property type="term" value="C:membrane"/>
    <property type="evidence" value="ECO:0007669"/>
    <property type="project" value="TreeGrafter"/>
</dbReference>
<dbReference type="InterPro" id="IPR002347">
    <property type="entry name" value="SDR_fam"/>
</dbReference>
<evidence type="ECO:0000256" key="3">
    <source>
        <dbReference type="RuleBase" id="RU000363"/>
    </source>
</evidence>
<dbReference type="NCBIfam" id="NF004792">
    <property type="entry name" value="PRK06139.1"/>
    <property type="match status" value="1"/>
</dbReference>
<dbReference type="InterPro" id="IPR020904">
    <property type="entry name" value="Sc_DH/Rdtase_CS"/>
</dbReference>
<dbReference type="PRINTS" id="PR00080">
    <property type="entry name" value="SDRFAMILY"/>
</dbReference>
<evidence type="ECO:0000313" key="4">
    <source>
        <dbReference type="EMBL" id="SHG60496.1"/>
    </source>
</evidence>
<dbReference type="STRING" id="1416778.SAMN05443633_11869"/>
<gene>
    <name evidence="4" type="ORF">SAMN05443633_11869</name>
</gene>
<evidence type="ECO:0000256" key="1">
    <source>
        <dbReference type="ARBA" id="ARBA00006484"/>
    </source>
</evidence>
<evidence type="ECO:0000256" key="2">
    <source>
        <dbReference type="ARBA" id="ARBA00023002"/>
    </source>
</evidence>
<protein>
    <submittedName>
        <fullName evidence="4">Short-chain dehydrogenase</fullName>
    </submittedName>
</protein>
<dbReference type="InterPro" id="IPR036291">
    <property type="entry name" value="NAD(P)-bd_dom_sf"/>
</dbReference>
<keyword evidence="5" id="KW-1185">Reference proteome</keyword>
<dbReference type="GO" id="GO:0016491">
    <property type="term" value="F:oxidoreductase activity"/>
    <property type="evidence" value="ECO:0007669"/>
    <property type="project" value="UniProtKB-KW"/>
</dbReference>
<organism evidence="4 5">
    <name type="scientific">Chryseobacterium arachidis</name>
    <dbReference type="NCBI Taxonomy" id="1416778"/>
    <lineage>
        <taxon>Bacteria</taxon>
        <taxon>Pseudomonadati</taxon>
        <taxon>Bacteroidota</taxon>
        <taxon>Flavobacteriia</taxon>
        <taxon>Flavobacteriales</taxon>
        <taxon>Weeksellaceae</taxon>
        <taxon>Chryseobacterium group</taxon>
        <taxon>Chryseobacterium</taxon>
    </lineage>
</organism>
<dbReference type="PRINTS" id="PR00081">
    <property type="entry name" value="GDHRDH"/>
</dbReference>
<dbReference type="Proteomes" id="UP000184518">
    <property type="component" value="Unassembled WGS sequence"/>
</dbReference>
<dbReference type="EMBL" id="FQUT01000018">
    <property type="protein sequence ID" value="SHG60496.1"/>
    <property type="molecule type" value="Genomic_DNA"/>
</dbReference>
<name>A0A1M5L6A0_9FLAO</name>
<comment type="similarity">
    <text evidence="1 3">Belongs to the short-chain dehydrogenases/reductases (SDR) family.</text>
</comment>
<accession>A0A1M5L6A0</accession>
<dbReference type="Gene3D" id="3.40.50.720">
    <property type="entry name" value="NAD(P)-binding Rossmann-like Domain"/>
    <property type="match status" value="1"/>
</dbReference>
<dbReference type="AlphaFoldDB" id="A0A1M5L6A0"/>
<dbReference type="Pfam" id="PF00106">
    <property type="entry name" value="adh_short"/>
    <property type="match status" value="1"/>
</dbReference>
<keyword evidence="2" id="KW-0560">Oxidoreductase</keyword>
<dbReference type="SUPFAM" id="SSF51735">
    <property type="entry name" value="NAD(P)-binding Rossmann-fold domains"/>
    <property type="match status" value="1"/>
</dbReference>
<reference evidence="5" key="1">
    <citation type="submission" date="2016-11" db="EMBL/GenBank/DDBJ databases">
        <authorList>
            <person name="Varghese N."/>
            <person name="Submissions S."/>
        </authorList>
    </citation>
    <scope>NUCLEOTIDE SEQUENCE [LARGE SCALE GENOMIC DNA]</scope>
    <source>
        <strain evidence="5">DSM 27619</strain>
    </source>
</reference>
<dbReference type="PANTHER" id="PTHR44196">
    <property type="entry name" value="DEHYDROGENASE/REDUCTASE SDR FAMILY MEMBER 7B"/>
    <property type="match status" value="1"/>
</dbReference>